<dbReference type="EMBL" id="ADEF01000034">
    <property type="protein sequence ID" value="EFA97451.1"/>
    <property type="molecule type" value="Genomic_DNA"/>
</dbReference>
<accession>D1VZK1</accession>
<keyword evidence="1" id="KW-0812">Transmembrane</keyword>
<feature type="transmembrane region" description="Helical" evidence="1">
    <location>
        <begin position="24"/>
        <end position="42"/>
    </location>
</feature>
<sequence length="76" mass="9026">MNNEFCRGLKTLVIRCKIILKWKFIRYLKIVISIFLYGIFSFRCLCSILKNDDEVSKIKKYFASYVISITFAIETD</sequence>
<dbReference type="Proteomes" id="UP000004001">
    <property type="component" value="Unassembled WGS sequence"/>
</dbReference>
<keyword evidence="3" id="KW-1185">Reference proteome</keyword>
<evidence type="ECO:0000256" key="1">
    <source>
        <dbReference type="SAM" id="Phobius"/>
    </source>
</evidence>
<dbReference type="AlphaFoldDB" id="D1VZK1"/>
<reference evidence="2 3" key="1">
    <citation type="submission" date="2009-12" db="EMBL/GenBank/DDBJ databases">
        <title>Genome Sequence of Prevotella timonensis CRIS 5C-B1.</title>
        <authorList>
            <person name="Durkin A.S."/>
            <person name="Madupu R."/>
            <person name="Torralba M."/>
            <person name="Methe B."/>
            <person name="Sutton G."/>
            <person name="Strausberg R.L."/>
            <person name="Nelson K.E."/>
        </authorList>
    </citation>
    <scope>NUCLEOTIDE SEQUENCE [LARGE SCALE GENOMIC DNA]</scope>
    <source>
        <strain evidence="2 3">CRIS 5C-B1</strain>
    </source>
</reference>
<organism evidence="2 3">
    <name type="scientific">Hoylesella timonensis CRIS 5C-B1</name>
    <dbReference type="NCBI Taxonomy" id="679189"/>
    <lineage>
        <taxon>Bacteria</taxon>
        <taxon>Pseudomonadati</taxon>
        <taxon>Bacteroidota</taxon>
        <taxon>Bacteroidia</taxon>
        <taxon>Bacteroidales</taxon>
        <taxon>Prevotellaceae</taxon>
        <taxon>Hoylesella</taxon>
    </lineage>
</organism>
<name>D1VZK1_9BACT</name>
<evidence type="ECO:0000313" key="3">
    <source>
        <dbReference type="Proteomes" id="UP000004001"/>
    </source>
</evidence>
<proteinExistence type="predicted"/>
<protein>
    <submittedName>
        <fullName evidence="2">Uncharacterized protein</fullName>
    </submittedName>
</protein>
<keyword evidence="1" id="KW-0472">Membrane</keyword>
<evidence type="ECO:0000313" key="2">
    <source>
        <dbReference type="EMBL" id="EFA97451.1"/>
    </source>
</evidence>
<gene>
    <name evidence="2" type="ORF">HMPREF9019_2033</name>
</gene>
<comment type="caution">
    <text evidence="2">The sequence shown here is derived from an EMBL/GenBank/DDBJ whole genome shotgun (WGS) entry which is preliminary data.</text>
</comment>
<keyword evidence="1" id="KW-1133">Transmembrane helix</keyword>